<proteinExistence type="predicted"/>
<dbReference type="RefSeq" id="WP_065449502.1">
    <property type="nucleotide sequence ID" value="NZ_LVEN01000027.1"/>
</dbReference>
<sequence length="258" mass="30051">MKHIKRNFLFHTQLKKDNVITGELENVEMSKIDQNFLKKNSKDKFVVITTDSDEKIFSFIYNDNGNQCMIPVPDFSLVNFNFAYNLNIQRKELRKSLVKNLSNISSASEISFNFAYDYHGTASACIISLFTSIECFINDIIPEEFEYKIDSDKKTEIYNKSQIQYSISFNDKLTKVLPLALGVNFFSKPSPTNAHIHNLRNLRNEIIHTKSDITGQNHVEILKKLLNFKYEETFNATFKLLNFYKEGFIEECPCNDSW</sequence>
<dbReference type="EMBL" id="LVEN01000027">
    <property type="protein sequence ID" value="OCB73169.1"/>
    <property type="molecule type" value="Genomic_DNA"/>
</dbReference>
<name>A0ABX2XGU0_9FLAO</name>
<protein>
    <recommendedName>
        <fullName evidence="3">RiboL-PSP-HEPN domain-containing protein</fullName>
    </recommendedName>
</protein>
<evidence type="ECO:0000313" key="2">
    <source>
        <dbReference type="Proteomes" id="UP000093343"/>
    </source>
</evidence>
<reference evidence="2" key="1">
    <citation type="submission" date="2016-03" db="EMBL/GenBank/DDBJ databases">
        <title>Draft genome sequence of Paenibacillus glacialis DSM 22343.</title>
        <authorList>
            <person name="Shin S.-K."/>
            <person name="Yi H."/>
        </authorList>
    </citation>
    <scope>NUCLEOTIDE SEQUENCE [LARGE SCALE GENOMIC DNA]</scope>
    <source>
        <strain evidence="2">CCUG 60099</strain>
    </source>
</reference>
<organism evidence="1 2">
    <name type="scientific">Flavobacterium piscis</name>
    <dbReference type="NCBI Taxonomy" id="1114874"/>
    <lineage>
        <taxon>Bacteria</taxon>
        <taxon>Pseudomonadati</taxon>
        <taxon>Bacteroidota</taxon>
        <taxon>Flavobacteriia</taxon>
        <taxon>Flavobacteriales</taxon>
        <taxon>Flavobacteriaceae</taxon>
        <taxon>Flavobacterium</taxon>
    </lineage>
</organism>
<accession>A0ABX2XGU0</accession>
<dbReference type="Proteomes" id="UP000093343">
    <property type="component" value="Unassembled WGS sequence"/>
</dbReference>
<gene>
    <name evidence="1" type="ORF">FLP_10625</name>
</gene>
<comment type="caution">
    <text evidence="1">The sequence shown here is derived from an EMBL/GenBank/DDBJ whole genome shotgun (WGS) entry which is preliminary data.</text>
</comment>
<evidence type="ECO:0000313" key="1">
    <source>
        <dbReference type="EMBL" id="OCB73169.1"/>
    </source>
</evidence>
<evidence type="ECO:0008006" key="3">
    <source>
        <dbReference type="Google" id="ProtNLM"/>
    </source>
</evidence>
<keyword evidence="2" id="KW-1185">Reference proteome</keyword>